<dbReference type="AlphaFoldDB" id="A0A0F7K2V4"/>
<dbReference type="GO" id="GO:0016829">
    <property type="term" value="F:lyase activity"/>
    <property type="evidence" value="ECO:0007669"/>
    <property type="project" value="UniProtKB-KW"/>
</dbReference>
<keyword evidence="2" id="KW-1185">Reference proteome</keyword>
<dbReference type="EMBL" id="CP011412">
    <property type="protein sequence ID" value="AKH21904.1"/>
    <property type="molecule type" value="Genomic_DNA"/>
</dbReference>
<name>A0A0F7K2V4_9GAMM</name>
<gene>
    <name evidence="1" type="ORF">AAY24_17890</name>
</gene>
<dbReference type="RefSeq" id="WP_046860825.1">
    <property type="nucleotide sequence ID" value="NZ_CP011412.1"/>
</dbReference>
<dbReference type="NCBIfam" id="TIGR03293">
    <property type="entry name" value="PhnG_redo"/>
    <property type="match status" value="1"/>
</dbReference>
<dbReference type="GO" id="GO:0015716">
    <property type="term" value="P:organic phosphonate transport"/>
    <property type="evidence" value="ECO:0007669"/>
    <property type="project" value="InterPro"/>
</dbReference>
<dbReference type="Proteomes" id="UP000034410">
    <property type="component" value="Chromosome"/>
</dbReference>
<reference evidence="1 2" key="1">
    <citation type="journal article" date="2015" name="Genome Announc.">
        <title>Complete Genome Sequence of Sedimenticola thiotaurini Strain SIP-G1, a Polyphosphate- and Polyhydroxyalkanoate-Accumulating Sulfur-Oxidizing Gammaproteobacterium Isolated from Salt Marsh Sediments.</title>
        <authorList>
            <person name="Flood B.E."/>
            <person name="Jones D.S."/>
            <person name="Bailey J.V."/>
        </authorList>
    </citation>
    <scope>NUCLEOTIDE SEQUENCE [LARGE SCALE GENOMIC DNA]</scope>
    <source>
        <strain evidence="1 2">SIP-G1</strain>
    </source>
</reference>
<organism evidence="1 2">
    <name type="scientific">Sedimenticola thiotaurini</name>
    <dbReference type="NCBI Taxonomy" id="1543721"/>
    <lineage>
        <taxon>Bacteria</taxon>
        <taxon>Pseudomonadati</taxon>
        <taxon>Pseudomonadota</taxon>
        <taxon>Gammaproteobacteria</taxon>
        <taxon>Chromatiales</taxon>
        <taxon>Sedimenticolaceae</taxon>
        <taxon>Sedimenticola</taxon>
    </lineage>
</organism>
<evidence type="ECO:0000313" key="2">
    <source>
        <dbReference type="Proteomes" id="UP000034410"/>
    </source>
</evidence>
<dbReference type="OrthoDB" id="530475at2"/>
<dbReference type="InterPro" id="IPR009609">
    <property type="entry name" value="Phosphonate_metab_PhnG"/>
</dbReference>
<accession>A0A0F7K2V4</accession>
<proteinExistence type="predicted"/>
<keyword evidence="1" id="KW-0456">Lyase</keyword>
<sequence length="149" mass="16578">MPTTQNSRRQWMSVLAQAPAGQLIELAQPFLALDRFTSVRAPEIGLAQVRARMGGTGNRFNLGDVTITRCVVQSANGHYGYAYIRGRNKPHALCAAQLDALLQSDNHREAIYQQVIKPLRQTLAQQQQQRATEAAATRVNFFTLVRGED</sequence>
<dbReference type="Pfam" id="PF06754">
    <property type="entry name" value="PhnG"/>
    <property type="match status" value="1"/>
</dbReference>
<dbReference type="PATRIC" id="fig|1543721.4.peg.3705"/>
<protein>
    <submittedName>
        <fullName evidence="1">Phosphonate C-P lyase</fullName>
    </submittedName>
</protein>
<evidence type="ECO:0000313" key="1">
    <source>
        <dbReference type="EMBL" id="AKH21904.1"/>
    </source>
</evidence>
<dbReference type="KEGG" id="seds:AAY24_17890"/>
<dbReference type="GO" id="GO:0019634">
    <property type="term" value="P:organic phosphonate metabolic process"/>
    <property type="evidence" value="ECO:0007669"/>
    <property type="project" value="InterPro"/>
</dbReference>